<dbReference type="AlphaFoldDB" id="A0A0R1P122"/>
<protein>
    <submittedName>
        <fullName evidence="2">Uncharacterized protein</fullName>
    </submittedName>
</protein>
<evidence type="ECO:0000313" key="3">
    <source>
        <dbReference type="Proteomes" id="UP000050901"/>
    </source>
</evidence>
<feature type="coiled-coil region" evidence="1">
    <location>
        <begin position="177"/>
        <end position="334"/>
    </location>
</feature>
<dbReference type="EMBL" id="AZEQ01000010">
    <property type="protein sequence ID" value="KRL25692.1"/>
    <property type="molecule type" value="Genomic_DNA"/>
</dbReference>
<evidence type="ECO:0000256" key="1">
    <source>
        <dbReference type="SAM" id="Coils"/>
    </source>
</evidence>
<accession>A0A0R1P122</accession>
<dbReference type="RefSeq" id="WP_056968348.1">
    <property type="nucleotide sequence ID" value="NZ_AZEQ01000010.1"/>
</dbReference>
<name>A0A0R1P122_LIMMU</name>
<proteinExistence type="predicted"/>
<gene>
    <name evidence="2" type="ORF">FC47_GL000224</name>
</gene>
<reference evidence="2 3" key="1">
    <citation type="journal article" date="2015" name="Genome Announc.">
        <title>Expanding the biotechnology potential of lactobacilli through comparative genomics of 213 strains and associated genera.</title>
        <authorList>
            <person name="Sun Z."/>
            <person name="Harris H.M."/>
            <person name="McCann A."/>
            <person name="Guo C."/>
            <person name="Argimon S."/>
            <person name="Zhang W."/>
            <person name="Yang X."/>
            <person name="Jeffery I.B."/>
            <person name="Cooney J.C."/>
            <person name="Kagawa T.F."/>
            <person name="Liu W."/>
            <person name="Song Y."/>
            <person name="Salvetti E."/>
            <person name="Wrobel A."/>
            <person name="Rasinkangas P."/>
            <person name="Parkhill J."/>
            <person name="Rea M.C."/>
            <person name="O'Sullivan O."/>
            <person name="Ritari J."/>
            <person name="Douillard F.P."/>
            <person name="Paul Ross R."/>
            <person name="Yang R."/>
            <person name="Briner A.E."/>
            <person name="Felis G.E."/>
            <person name="de Vos W.M."/>
            <person name="Barrangou R."/>
            <person name="Klaenhammer T.R."/>
            <person name="Caufield P.W."/>
            <person name="Cui Y."/>
            <person name="Zhang H."/>
            <person name="O'Toole P.W."/>
        </authorList>
    </citation>
    <scope>NUCLEOTIDE SEQUENCE [LARGE SCALE GENOMIC DNA]</scope>
    <source>
        <strain evidence="2 3">DSM 13345</strain>
    </source>
</reference>
<organism evidence="2 3">
    <name type="scientific">Limosilactobacillus mucosae DSM 13345</name>
    <dbReference type="NCBI Taxonomy" id="1423771"/>
    <lineage>
        <taxon>Bacteria</taxon>
        <taxon>Bacillati</taxon>
        <taxon>Bacillota</taxon>
        <taxon>Bacilli</taxon>
        <taxon>Lactobacillales</taxon>
        <taxon>Lactobacillaceae</taxon>
        <taxon>Limosilactobacillus</taxon>
    </lineage>
</organism>
<evidence type="ECO:0000313" key="2">
    <source>
        <dbReference type="EMBL" id="KRL25692.1"/>
    </source>
</evidence>
<keyword evidence="1" id="KW-0175">Coiled coil</keyword>
<sequence length="409" mass="46763">MMQEIKKPEEQTPSPLFERYGNFQIPNDAELAGFYQGLNNEELLPFVRLETEYVNIVQGARIQLGQVFREAQQLFSKRGMRSDRGYTQMTFEKWLKAHGHTKSTSYRLIELANTVDKIQAQALENGDDAALMIDNFLSLSQADQLAIAKGQVDQQTISMVLKADPAARNSPAWQDMLKELDEKKAEMAEQAKKLKEQREQINQLTQRNSDLERSRADTTEQLSLEMQEKRHLQIQLDEAQAQEPERVEVPPEDYVELKERKLELESQLQDTNETLNAVKKELHEAQTAAEAHSKYTQEDIDDLQSQLAELTEQNSELTEKLEQQATKVDNKQAAFKTVSSRSTDMLSAIPKTLDVMALAHDTEQLTAEELQQTDLPALANVLEDKAKQIRELLRDSERIVEGEYDEVKS</sequence>
<dbReference type="PATRIC" id="fig|1423771.3.peg.229"/>
<comment type="caution">
    <text evidence="2">The sequence shown here is derived from an EMBL/GenBank/DDBJ whole genome shotgun (WGS) entry which is preliminary data.</text>
</comment>
<dbReference type="Proteomes" id="UP000050901">
    <property type="component" value="Unassembled WGS sequence"/>
</dbReference>